<evidence type="ECO:0000256" key="6">
    <source>
        <dbReference type="SAM" id="MobiDB-lite"/>
    </source>
</evidence>
<dbReference type="GO" id="GO:0004527">
    <property type="term" value="F:exonuclease activity"/>
    <property type="evidence" value="ECO:0007669"/>
    <property type="project" value="UniProtKB-KW"/>
</dbReference>
<comment type="function">
    <text evidence="5">Exoribonuclease involved in ribosome biosynthesis. Involved in the processing of ITS1, the internal transcribed spacer localized between the 18S and 5.8S rRNAs.</text>
</comment>
<organism evidence="8 9">
    <name type="scientific">Immersiella caudata</name>
    <dbReference type="NCBI Taxonomy" id="314043"/>
    <lineage>
        <taxon>Eukaryota</taxon>
        <taxon>Fungi</taxon>
        <taxon>Dikarya</taxon>
        <taxon>Ascomycota</taxon>
        <taxon>Pezizomycotina</taxon>
        <taxon>Sordariomycetes</taxon>
        <taxon>Sordariomycetidae</taxon>
        <taxon>Sordariales</taxon>
        <taxon>Lasiosphaeriaceae</taxon>
        <taxon>Immersiella</taxon>
    </lineage>
</organism>
<proteinExistence type="predicted"/>
<sequence length="354" mass="39469">IEPTAEYLAKMNLLISSLDVLKRHGFIVAELTSEQLDKKKRCKTCNARGTHLFLNSKEKAPEVTAENKTAEGMQAEKEVVMRCKSHPGNFNQTMSCCGKPPGAPGCRQKKDHDPPEGQSEALKTRWQYHHTPTAPQATHRVAVALDCEMGMAIDQELEVIRVTVIDYFTGDKLVDSLVWPDIYIKNCNTRWSGVTKKDMNDARREGKCLLGVAAVREAVFEFVGPETIVVGHAVGGDLGCLRWIHHKIVDTHILEAEKRKKEEEEKKAREEEKAAEQDVEKEAVEEKGEPQSRPGSLASKSKKEAKANGTSLKALTMKHLGRAIQTAGKMGHDSFEDSLASRDLLRHWIINLAE</sequence>
<evidence type="ECO:0000259" key="7">
    <source>
        <dbReference type="SMART" id="SM00479"/>
    </source>
</evidence>
<feature type="region of interest" description="Disordered" evidence="6">
    <location>
        <begin position="259"/>
        <end position="312"/>
    </location>
</feature>
<keyword evidence="2" id="KW-0540">Nuclease</keyword>
<keyword evidence="1" id="KW-0698">rRNA processing</keyword>
<dbReference type="InterPro" id="IPR013520">
    <property type="entry name" value="Ribonucl_H"/>
</dbReference>
<dbReference type="InterPro" id="IPR047021">
    <property type="entry name" value="REXO1/3/4-like"/>
</dbReference>
<dbReference type="EMBL" id="JAULSU010000007">
    <property type="protein sequence ID" value="KAK0610912.1"/>
    <property type="molecule type" value="Genomic_DNA"/>
</dbReference>
<reference evidence="8" key="1">
    <citation type="submission" date="2023-06" db="EMBL/GenBank/DDBJ databases">
        <title>Genome-scale phylogeny and comparative genomics of the fungal order Sordariales.</title>
        <authorList>
            <consortium name="Lawrence Berkeley National Laboratory"/>
            <person name="Hensen N."/>
            <person name="Bonometti L."/>
            <person name="Westerberg I."/>
            <person name="Brannstrom I.O."/>
            <person name="Guillou S."/>
            <person name="Cros-Aarteil S."/>
            <person name="Calhoun S."/>
            <person name="Haridas S."/>
            <person name="Kuo A."/>
            <person name="Mondo S."/>
            <person name="Pangilinan J."/>
            <person name="Riley R."/>
            <person name="Labutti K."/>
            <person name="Andreopoulos B."/>
            <person name="Lipzen A."/>
            <person name="Chen C."/>
            <person name="Yanf M."/>
            <person name="Daum C."/>
            <person name="Ng V."/>
            <person name="Clum A."/>
            <person name="Steindorff A."/>
            <person name="Ohm R."/>
            <person name="Martin F."/>
            <person name="Silar P."/>
            <person name="Natvig D."/>
            <person name="Lalanne C."/>
            <person name="Gautier V."/>
            <person name="Ament-Velasquez S.L."/>
            <person name="Kruys A."/>
            <person name="Hutchinson M.I."/>
            <person name="Powell A.J."/>
            <person name="Barry K."/>
            <person name="Miller A.N."/>
            <person name="Grigoriev I.V."/>
            <person name="Debuchy R."/>
            <person name="Gladieux P."/>
            <person name="Thoren M.H."/>
            <person name="Johannesson H."/>
        </authorList>
    </citation>
    <scope>NUCLEOTIDE SEQUENCE</scope>
    <source>
        <strain evidence="8">CBS 606.72</strain>
    </source>
</reference>
<dbReference type="PANTHER" id="PTHR12801">
    <property type="entry name" value="RNA EXONUCLEASE REXO1 / RECO3 FAMILY MEMBER-RELATED"/>
    <property type="match status" value="1"/>
</dbReference>
<comment type="caution">
    <text evidence="8">The sequence shown here is derived from an EMBL/GenBank/DDBJ whole genome shotgun (WGS) entry which is preliminary data.</text>
</comment>
<evidence type="ECO:0000256" key="3">
    <source>
        <dbReference type="ARBA" id="ARBA00022801"/>
    </source>
</evidence>
<dbReference type="SMART" id="SM00479">
    <property type="entry name" value="EXOIII"/>
    <property type="match status" value="1"/>
</dbReference>
<evidence type="ECO:0000313" key="9">
    <source>
        <dbReference type="Proteomes" id="UP001175000"/>
    </source>
</evidence>
<dbReference type="CDD" id="cd06137">
    <property type="entry name" value="DEDDh_RNase"/>
    <property type="match status" value="1"/>
</dbReference>
<dbReference type="PANTHER" id="PTHR12801:SF45">
    <property type="entry name" value="RNA EXONUCLEASE 4"/>
    <property type="match status" value="1"/>
</dbReference>
<evidence type="ECO:0000256" key="4">
    <source>
        <dbReference type="ARBA" id="ARBA00022839"/>
    </source>
</evidence>
<dbReference type="Proteomes" id="UP001175000">
    <property type="component" value="Unassembled WGS sequence"/>
</dbReference>
<protein>
    <recommendedName>
        <fullName evidence="7">Exonuclease domain-containing protein</fullName>
    </recommendedName>
</protein>
<dbReference type="GO" id="GO:0005634">
    <property type="term" value="C:nucleus"/>
    <property type="evidence" value="ECO:0007669"/>
    <property type="project" value="TreeGrafter"/>
</dbReference>
<feature type="compositionally biased region" description="Basic and acidic residues" evidence="6">
    <location>
        <begin position="259"/>
        <end position="290"/>
    </location>
</feature>
<evidence type="ECO:0000256" key="1">
    <source>
        <dbReference type="ARBA" id="ARBA00022552"/>
    </source>
</evidence>
<name>A0AA39TH81_9PEZI</name>
<gene>
    <name evidence="8" type="ORF">B0T14DRAFT_405441</name>
</gene>
<accession>A0AA39TH81</accession>
<dbReference type="GO" id="GO:0003676">
    <property type="term" value="F:nucleic acid binding"/>
    <property type="evidence" value="ECO:0007669"/>
    <property type="project" value="InterPro"/>
</dbReference>
<feature type="non-terminal residue" evidence="8">
    <location>
        <position position="354"/>
    </location>
</feature>
<evidence type="ECO:0000256" key="2">
    <source>
        <dbReference type="ARBA" id="ARBA00022722"/>
    </source>
</evidence>
<dbReference type="InterPro" id="IPR036397">
    <property type="entry name" value="RNaseH_sf"/>
</dbReference>
<dbReference type="InterPro" id="IPR012337">
    <property type="entry name" value="RNaseH-like_sf"/>
</dbReference>
<dbReference type="GO" id="GO:0006364">
    <property type="term" value="P:rRNA processing"/>
    <property type="evidence" value="ECO:0007669"/>
    <property type="project" value="UniProtKB-KW"/>
</dbReference>
<dbReference type="SUPFAM" id="SSF53098">
    <property type="entry name" value="Ribonuclease H-like"/>
    <property type="match status" value="1"/>
</dbReference>
<keyword evidence="3" id="KW-0378">Hydrolase</keyword>
<feature type="domain" description="Exonuclease" evidence="7">
    <location>
        <begin position="141"/>
        <end position="354"/>
    </location>
</feature>
<dbReference type="AlphaFoldDB" id="A0AA39TH81"/>
<feature type="non-terminal residue" evidence="8">
    <location>
        <position position="1"/>
    </location>
</feature>
<keyword evidence="4" id="KW-0269">Exonuclease</keyword>
<keyword evidence="9" id="KW-1185">Reference proteome</keyword>
<dbReference type="GO" id="GO:0000027">
    <property type="term" value="P:ribosomal large subunit assembly"/>
    <property type="evidence" value="ECO:0007669"/>
    <property type="project" value="TreeGrafter"/>
</dbReference>
<evidence type="ECO:0000313" key="8">
    <source>
        <dbReference type="EMBL" id="KAK0610912.1"/>
    </source>
</evidence>
<evidence type="ECO:0000256" key="5">
    <source>
        <dbReference type="ARBA" id="ARBA00025599"/>
    </source>
</evidence>
<dbReference type="Gene3D" id="3.30.420.10">
    <property type="entry name" value="Ribonuclease H-like superfamily/Ribonuclease H"/>
    <property type="match status" value="1"/>
</dbReference>